<dbReference type="InterPro" id="IPR029039">
    <property type="entry name" value="Flavoprotein-like_sf"/>
</dbReference>
<accession>A0A5C8PVF3</accession>
<dbReference type="InterPro" id="IPR017938">
    <property type="entry name" value="Riboflavin_synthase-like_b-brl"/>
</dbReference>
<dbReference type="SUPFAM" id="SSF52218">
    <property type="entry name" value="Flavoproteins"/>
    <property type="match status" value="1"/>
</dbReference>
<dbReference type="InterPro" id="IPR001709">
    <property type="entry name" value="Flavoprot_Pyr_Nucl_cyt_Rdtase"/>
</dbReference>
<dbReference type="SUPFAM" id="SSF63380">
    <property type="entry name" value="Riboflavin synthase domain-like"/>
    <property type="match status" value="1"/>
</dbReference>
<reference evidence="7 8" key="1">
    <citation type="submission" date="2019-06" db="EMBL/GenBank/DDBJ databases">
        <title>New taxonomy in bacterial strain CC-CFT640, isolated from vineyard.</title>
        <authorList>
            <person name="Lin S.-Y."/>
            <person name="Tsai C.-F."/>
            <person name="Young C.-C."/>
        </authorList>
    </citation>
    <scope>NUCLEOTIDE SEQUENCE [LARGE SCALE GENOMIC DNA]</scope>
    <source>
        <strain evidence="7 8">CC-CFT640</strain>
    </source>
</reference>
<dbReference type="PANTHER" id="PTHR34219">
    <property type="entry name" value="IRON-REGULATED INNER MEMBRANE PROTEIN-RELATED"/>
    <property type="match status" value="1"/>
</dbReference>
<keyword evidence="1" id="KW-0285">Flavoprotein</keyword>
<dbReference type="InterPro" id="IPR001433">
    <property type="entry name" value="OxRdtase_FAD/NAD-bd"/>
</dbReference>
<dbReference type="PRINTS" id="PR00371">
    <property type="entry name" value="FPNCR"/>
</dbReference>
<evidence type="ECO:0000259" key="6">
    <source>
        <dbReference type="PROSITE" id="PS51384"/>
    </source>
</evidence>
<dbReference type="InterPro" id="IPR005625">
    <property type="entry name" value="PepSY-ass_TM"/>
</dbReference>
<dbReference type="CDD" id="cd06200">
    <property type="entry name" value="SiR_like1"/>
    <property type="match status" value="1"/>
</dbReference>
<dbReference type="InterPro" id="IPR039261">
    <property type="entry name" value="FNR_nucleotide-bd"/>
</dbReference>
<keyword evidence="4" id="KW-0472">Membrane</keyword>
<dbReference type="PANTHER" id="PTHR34219:SF3">
    <property type="entry name" value="BLL7967 PROTEIN"/>
    <property type="match status" value="1"/>
</dbReference>
<feature type="domain" description="FAD-binding FR-type" evidence="6">
    <location>
        <begin position="541"/>
        <end position="709"/>
    </location>
</feature>
<comment type="caution">
    <text evidence="7">The sequence shown here is derived from an EMBL/GenBank/DDBJ whole genome shotgun (WGS) entry which is preliminary data.</text>
</comment>
<dbReference type="SUPFAM" id="SSF52343">
    <property type="entry name" value="Ferredoxin reductase-like, C-terminal NADP-linked domain"/>
    <property type="match status" value="1"/>
</dbReference>
<dbReference type="PRINTS" id="PR00369">
    <property type="entry name" value="FLAVODOXIN"/>
</dbReference>
<sequence>MLRNLWFQLHWLLGIAASVVLAIVGVTGALLSFEDDILRALNPGIITVPVPAAAAPLEPASLAARIQASAPGRRITALTVSRAPADAARVTFAPNAGAPGRGETRYVDPYAGAILDPPRGLESFRFIMRLHRWLALDDPGRHIVGAATMALVVLALSGLYLRWPRRPLDWRAWLRVDFKRRGRNLLWDLHAVAGTVAVVPYLVMGLTGLYWSYDWYRGALFDLAGMPRPGGDRPGGPLNAARRGDERPAPLGADAIWKVFRREVPAYGVATLRWPARPGQPYQVGYRLPDAPHDRANNTLVLDPATGAVREHRLYAVLPLGQKLLTSIFALHSGGFFGLAGVVLFMLASLAMPLFAVTGWMLYLDRRARKRAVRAATRPLPAEPAAPSPILIGFAGQSGTAERLAWQSAATLSGAGLAVAVTPLWRLDPSRLGATTRALFIVSTFGDGQPPDRMRGFARGIMRQSLPMSGMSFGLLALGDRSYQRFCGFGRDFESWLRRQGARPLFDRVDVDNSDAGALRHWQGHLGRLADRADLPDWEAPRYQDWRLAERRLGNDGSVGWPCFHIELAPPDPGRVDWQAGDIAEIGPAHGAARVASFLAEAGMDGTVTVTWDGLTCTLADAVARSILPPAARRQAGTAQALADCLQPLPHREYSIASLPQDGRIHLLVRQMHDAQGRSGIGSGWLTREAPVGAGIAVRVRRNAGFHAPGDDRPLLLIGNGTGIAGLRAHLKDRVLKGRPRNWLIFGERNRAHDFHYADDIAAWRAASMIERLDLAFSRDQKARIHVQDRLRDAAAALRAWVEDGAAIYVCGSLEGMAPAVDATLADLLGAAVLERMAAEGLYRRDVY</sequence>
<keyword evidence="3" id="KW-0249">Electron transport</keyword>
<gene>
    <name evidence="7" type="ORF">FHP25_00895</name>
</gene>
<evidence type="ECO:0000313" key="8">
    <source>
        <dbReference type="Proteomes" id="UP000321638"/>
    </source>
</evidence>
<evidence type="ECO:0000259" key="5">
    <source>
        <dbReference type="PROSITE" id="PS50902"/>
    </source>
</evidence>
<evidence type="ECO:0000256" key="1">
    <source>
        <dbReference type="ARBA" id="ARBA00022630"/>
    </source>
</evidence>
<name>A0A5C8PVF3_9HYPH</name>
<evidence type="ECO:0000313" key="7">
    <source>
        <dbReference type="EMBL" id="TXL82288.1"/>
    </source>
</evidence>
<keyword evidence="4" id="KW-0812">Transmembrane</keyword>
<feature type="transmembrane region" description="Helical" evidence="4">
    <location>
        <begin position="12"/>
        <end position="33"/>
    </location>
</feature>
<dbReference type="OrthoDB" id="9791166at2"/>
<keyword evidence="4" id="KW-1133">Transmembrane helix</keyword>
<feature type="transmembrane region" description="Helical" evidence="4">
    <location>
        <begin position="143"/>
        <end position="163"/>
    </location>
</feature>
<evidence type="ECO:0000256" key="2">
    <source>
        <dbReference type="ARBA" id="ARBA00022643"/>
    </source>
</evidence>
<evidence type="ECO:0000256" key="3">
    <source>
        <dbReference type="ARBA" id="ARBA00022982"/>
    </source>
</evidence>
<keyword evidence="8" id="KW-1185">Reference proteome</keyword>
<dbReference type="InterPro" id="IPR008254">
    <property type="entry name" value="Flavodoxin/NO_synth"/>
</dbReference>
<dbReference type="EMBL" id="VDUZ01000001">
    <property type="protein sequence ID" value="TXL82288.1"/>
    <property type="molecule type" value="Genomic_DNA"/>
</dbReference>
<dbReference type="GO" id="GO:0010181">
    <property type="term" value="F:FMN binding"/>
    <property type="evidence" value="ECO:0007669"/>
    <property type="project" value="InterPro"/>
</dbReference>
<dbReference type="PROSITE" id="PS51384">
    <property type="entry name" value="FAD_FR"/>
    <property type="match status" value="1"/>
</dbReference>
<dbReference type="InterPro" id="IPR001094">
    <property type="entry name" value="Flavdoxin-like"/>
</dbReference>
<dbReference type="AlphaFoldDB" id="A0A5C8PVF3"/>
<feature type="transmembrane region" description="Helical" evidence="4">
    <location>
        <begin position="336"/>
        <end position="364"/>
    </location>
</feature>
<dbReference type="PROSITE" id="PS50902">
    <property type="entry name" value="FLAVODOXIN_LIKE"/>
    <property type="match status" value="1"/>
</dbReference>
<dbReference type="Pfam" id="PF00175">
    <property type="entry name" value="NAD_binding_1"/>
    <property type="match status" value="1"/>
</dbReference>
<dbReference type="InterPro" id="IPR017927">
    <property type="entry name" value="FAD-bd_FR_type"/>
</dbReference>
<proteinExistence type="predicted"/>
<protein>
    <submittedName>
        <fullName evidence="7">Flavodoxin</fullName>
    </submittedName>
</protein>
<dbReference type="RefSeq" id="WP_147844994.1">
    <property type="nucleotide sequence ID" value="NZ_VDUZ01000001.1"/>
</dbReference>
<keyword evidence="2" id="KW-0288">FMN</keyword>
<evidence type="ECO:0000256" key="4">
    <source>
        <dbReference type="SAM" id="Phobius"/>
    </source>
</evidence>
<dbReference type="Pfam" id="PF00258">
    <property type="entry name" value="Flavodoxin_1"/>
    <property type="match status" value="1"/>
</dbReference>
<dbReference type="Gene3D" id="3.40.50.80">
    <property type="entry name" value="Nucleotide-binding domain of ferredoxin-NADP reductase (FNR) module"/>
    <property type="match status" value="1"/>
</dbReference>
<keyword evidence="3" id="KW-0813">Transport</keyword>
<dbReference type="GO" id="GO:0016491">
    <property type="term" value="F:oxidoreductase activity"/>
    <property type="evidence" value="ECO:0007669"/>
    <property type="project" value="InterPro"/>
</dbReference>
<feature type="transmembrane region" description="Helical" evidence="4">
    <location>
        <begin position="184"/>
        <end position="211"/>
    </location>
</feature>
<organism evidence="7 8">
    <name type="scientific">Vineibacter terrae</name>
    <dbReference type="NCBI Taxonomy" id="2586908"/>
    <lineage>
        <taxon>Bacteria</taxon>
        <taxon>Pseudomonadati</taxon>
        <taxon>Pseudomonadota</taxon>
        <taxon>Alphaproteobacteria</taxon>
        <taxon>Hyphomicrobiales</taxon>
        <taxon>Vineibacter</taxon>
    </lineage>
</organism>
<dbReference type="Proteomes" id="UP000321638">
    <property type="component" value="Unassembled WGS sequence"/>
</dbReference>
<feature type="domain" description="Flavodoxin-like" evidence="5">
    <location>
        <begin position="390"/>
        <end position="527"/>
    </location>
</feature>
<dbReference type="Gene3D" id="2.40.30.10">
    <property type="entry name" value="Translation factors"/>
    <property type="match status" value="1"/>
</dbReference>
<dbReference type="Gene3D" id="3.40.50.360">
    <property type="match status" value="1"/>
</dbReference>
<dbReference type="Pfam" id="PF03929">
    <property type="entry name" value="PepSY_TM"/>
    <property type="match status" value="1"/>
</dbReference>